<proteinExistence type="predicted"/>
<evidence type="ECO:0008006" key="3">
    <source>
        <dbReference type="Google" id="ProtNLM"/>
    </source>
</evidence>
<accession>A0A9Q1G4Y8</accession>
<evidence type="ECO:0000313" key="1">
    <source>
        <dbReference type="EMBL" id="KAJ8375559.1"/>
    </source>
</evidence>
<dbReference type="AlphaFoldDB" id="A0A9Q1G4Y8"/>
<dbReference type="PANTHER" id="PTHR47027:SF20">
    <property type="entry name" value="REVERSE TRANSCRIPTASE-LIKE PROTEIN WITH RNA-DIRECTED DNA POLYMERASE DOMAIN"/>
    <property type="match status" value="1"/>
</dbReference>
<name>A0A9Q1G4Y8_SYNKA</name>
<dbReference type="Proteomes" id="UP001152622">
    <property type="component" value="Chromosome 2"/>
</dbReference>
<gene>
    <name evidence="1" type="ORF">SKAU_G00061390</name>
</gene>
<dbReference type="OrthoDB" id="410381at2759"/>
<keyword evidence="2" id="KW-1185">Reference proteome</keyword>
<reference evidence="1" key="1">
    <citation type="journal article" date="2023" name="Science">
        <title>Genome structures resolve the early diversification of teleost fishes.</title>
        <authorList>
            <person name="Parey E."/>
            <person name="Louis A."/>
            <person name="Montfort J."/>
            <person name="Bouchez O."/>
            <person name="Roques C."/>
            <person name="Iampietro C."/>
            <person name="Lluch J."/>
            <person name="Castinel A."/>
            <person name="Donnadieu C."/>
            <person name="Desvignes T."/>
            <person name="Floi Bucao C."/>
            <person name="Jouanno E."/>
            <person name="Wen M."/>
            <person name="Mejri S."/>
            <person name="Dirks R."/>
            <person name="Jansen H."/>
            <person name="Henkel C."/>
            <person name="Chen W.J."/>
            <person name="Zahm M."/>
            <person name="Cabau C."/>
            <person name="Klopp C."/>
            <person name="Thompson A.W."/>
            <person name="Robinson-Rechavi M."/>
            <person name="Braasch I."/>
            <person name="Lecointre G."/>
            <person name="Bobe J."/>
            <person name="Postlethwait J.H."/>
            <person name="Berthelot C."/>
            <person name="Roest Crollius H."/>
            <person name="Guiguen Y."/>
        </authorList>
    </citation>
    <scope>NUCLEOTIDE SEQUENCE</scope>
    <source>
        <strain evidence="1">WJC10195</strain>
    </source>
</reference>
<dbReference type="PANTHER" id="PTHR47027">
    <property type="entry name" value="REVERSE TRANSCRIPTASE DOMAIN-CONTAINING PROTEIN"/>
    <property type="match status" value="1"/>
</dbReference>
<evidence type="ECO:0000313" key="2">
    <source>
        <dbReference type="Proteomes" id="UP001152622"/>
    </source>
</evidence>
<organism evidence="1 2">
    <name type="scientific">Synaphobranchus kaupii</name>
    <name type="common">Kaup's arrowtooth eel</name>
    <dbReference type="NCBI Taxonomy" id="118154"/>
    <lineage>
        <taxon>Eukaryota</taxon>
        <taxon>Metazoa</taxon>
        <taxon>Chordata</taxon>
        <taxon>Craniata</taxon>
        <taxon>Vertebrata</taxon>
        <taxon>Euteleostomi</taxon>
        <taxon>Actinopterygii</taxon>
        <taxon>Neopterygii</taxon>
        <taxon>Teleostei</taxon>
        <taxon>Anguilliformes</taxon>
        <taxon>Synaphobranchidae</taxon>
        <taxon>Synaphobranchus</taxon>
    </lineage>
</organism>
<comment type="caution">
    <text evidence="1">The sequence shown here is derived from an EMBL/GenBank/DDBJ whole genome shotgun (WGS) entry which is preliminary data.</text>
</comment>
<dbReference type="EMBL" id="JAINUF010000002">
    <property type="protein sequence ID" value="KAJ8375559.1"/>
    <property type="molecule type" value="Genomic_DNA"/>
</dbReference>
<sequence length="311" mass="34294">MYDVIKKAIGPAQNKVAPLKSTTGEIINNRDKQMDSWAEHYSELYSRENSVSCSALDTIKRLPVMVELDGEPTTEELYKTIDSLPIGKAPGNDGIATELIKCSKNTLLQPLHNLLCQCWRKGAVPQDMRDANIVTLYKNKGDSMPLGLRPRESISTQGLMEGSSTSPTSVQKPWCVTSSSGTCFFADNAAITTHTEDHFQNLMNHFAGACTGFELTISLNKTNIMGQGVDSPPSITINNYKLEIVNQFMYLGSKISDNLLLDADINGRIGRATFTLARLTKQVWENSMLSKHNISVYRACVISTLLYGSET</sequence>
<protein>
    <recommendedName>
        <fullName evidence="3">Reverse transcriptase domain-containing protein</fullName>
    </recommendedName>
</protein>